<feature type="transmembrane region" description="Helical" evidence="1">
    <location>
        <begin position="307"/>
        <end position="325"/>
    </location>
</feature>
<feature type="transmembrane region" description="Helical" evidence="1">
    <location>
        <begin position="282"/>
        <end position="300"/>
    </location>
</feature>
<accession>A0A6J7AB66</accession>
<keyword evidence="1" id="KW-1133">Transmembrane helix</keyword>
<feature type="transmembrane region" description="Helical" evidence="1">
    <location>
        <begin position="130"/>
        <end position="155"/>
    </location>
</feature>
<keyword evidence="1" id="KW-0812">Transmembrane</keyword>
<organism evidence="2">
    <name type="scientific">freshwater metagenome</name>
    <dbReference type="NCBI Taxonomy" id="449393"/>
    <lineage>
        <taxon>unclassified sequences</taxon>
        <taxon>metagenomes</taxon>
        <taxon>ecological metagenomes</taxon>
    </lineage>
</organism>
<feature type="transmembrane region" description="Helical" evidence="1">
    <location>
        <begin position="167"/>
        <end position="184"/>
    </location>
</feature>
<feature type="transmembrane region" description="Helical" evidence="1">
    <location>
        <begin position="367"/>
        <end position="387"/>
    </location>
</feature>
<proteinExistence type="predicted"/>
<feature type="transmembrane region" description="Helical" evidence="1">
    <location>
        <begin position="16"/>
        <end position="34"/>
    </location>
</feature>
<feature type="transmembrane region" description="Helical" evidence="1">
    <location>
        <begin position="40"/>
        <end position="61"/>
    </location>
</feature>
<feature type="transmembrane region" description="Helical" evidence="1">
    <location>
        <begin position="97"/>
        <end position="118"/>
    </location>
</feature>
<evidence type="ECO:0000313" key="2">
    <source>
        <dbReference type="EMBL" id="CAB4830024.1"/>
    </source>
</evidence>
<gene>
    <name evidence="2" type="ORF">UFOPK3181_00837</name>
</gene>
<evidence type="ECO:0000256" key="1">
    <source>
        <dbReference type="SAM" id="Phobius"/>
    </source>
</evidence>
<protein>
    <submittedName>
        <fullName evidence="2">Unannotated protein</fullName>
    </submittedName>
</protein>
<feature type="transmembrane region" description="Helical" evidence="1">
    <location>
        <begin position="337"/>
        <end position="355"/>
    </location>
</feature>
<dbReference type="AlphaFoldDB" id="A0A6J7AB66"/>
<sequence length="654" mass="72531">MAQVASGGFTGKPSQYLVVINVVIGWTLRGLYTFAPNIPWYALLIMMSVGFASTTLCNIIFRRISSHEFSSSYSQKILTTCLLSPIIYYTYANIQTLNYSSTAFFCSVCGILGMILSINNDDKIKIAQPMLIAIIGFLWRDTAFLSVVILTTPVVLFSLTSNNWRKYFKSFSLLGLAVSVIFYVDRFSYRLNSRWVEYLNYDKARGALHGNKTFTSIFQSESGYANLLNVSGFSPSQLDLFVGWFINMKAMPLRGVEAMVALTGGEIGVLDSRLHQPLFSSFLQIVLLGLSLSATFMYFFEIRGIRAFGALSASTALLAAMFAVLDSNIRLPPYVRQGLTFGLIASTVTVLLLTIHKDRPVPRLVKFDSIISSSLALLLLTFGIGLYQNNFAASNKTIKSAQRDFSESANRFVSLVPTPTLGSSFPISFGKENPFGSFKMTSLNLISMGWMINSPLTEERMRYFRLTKNIDQAILDGKLTITFGDETETIGTFRDYFCVTYSIPTIATTIKNTNSLFTAAVLRKGGTCENSLEIDGHNTQEPGGLWLNIPETKIRITNCRRGEIKTVGFNLHAPFGVFAKQIIMRINTKAAGKDLTQVVKVKPYQDNFVEIETTSCSVKLSSLSAGVIPMLVDPESQDQRTLFFGLSDLRLISS</sequence>
<name>A0A6J7AB66_9ZZZZ</name>
<dbReference type="EMBL" id="CAFABG010000061">
    <property type="protein sequence ID" value="CAB4830024.1"/>
    <property type="molecule type" value="Genomic_DNA"/>
</dbReference>
<keyword evidence="1" id="KW-0472">Membrane</keyword>
<reference evidence="2" key="1">
    <citation type="submission" date="2020-05" db="EMBL/GenBank/DDBJ databases">
        <authorList>
            <person name="Chiriac C."/>
            <person name="Salcher M."/>
            <person name="Ghai R."/>
            <person name="Kavagutti S V."/>
        </authorList>
    </citation>
    <scope>NUCLEOTIDE SEQUENCE</scope>
</reference>